<dbReference type="Pfam" id="PF00563">
    <property type="entry name" value="EAL"/>
    <property type="match status" value="1"/>
</dbReference>
<dbReference type="InterPro" id="IPR001633">
    <property type="entry name" value="EAL_dom"/>
</dbReference>
<dbReference type="PROSITE" id="PS51833">
    <property type="entry name" value="HDOD"/>
    <property type="match status" value="1"/>
</dbReference>
<dbReference type="InterPro" id="IPR035919">
    <property type="entry name" value="EAL_sf"/>
</dbReference>
<dbReference type="SMART" id="SM00052">
    <property type="entry name" value="EAL"/>
    <property type="match status" value="1"/>
</dbReference>
<dbReference type="Gene3D" id="3.20.20.450">
    <property type="entry name" value="EAL domain"/>
    <property type="match status" value="1"/>
</dbReference>
<dbReference type="InterPro" id="IPR052340">
    <property type="entry name" value="RNase_Y/CdgJ"/>
</dbReference>
<accession>A0A432W130</accession>
<comment type="caution">
    <text evidence="2">The sequence shown here is derived from an EMBL/GenBank/DDBJ whole genome shotgun (WGS) entry which is preliminary data.</text>
</comment>
<protein>
    <submittedName>
        <fullName evidence="2">Intracellular signaling protein</fullName>
    </submittedName>
</protein>
<dbReference type="Pfam" id="PF08668">
    <property type="entry name" value="HDOD"/>
    <property type="match status" value="1"/>
</dbReference>
<dbReference type="PIRSF" id="PIRSF003180">
    <property type="entry name" value="DiGMPpdiest_YuxH"/>
    <property type="match status" value="1"/>
</dbReference>
<dbReference type="AlphaFoldDB" id="A0A432W130"/>
<reference evidence="2 3" key="1">
    <citation type="journal article" date="2011" name="Front. Microbiol.">
        <title>Genomic signatures of strain selection and enhancement in Bacillus atrophaeus var. globigii, a historical biowarfare simulant.</title>
        <authorList>
            <person name="Gibbons H.S."/>
            <person name="Broomall S.M."/>
            <person name="McNew L.A."/>
            <person name="Daligault H."/>
            <person name="Chapman C."/>
            <person name="Bruce D."/>
            <person name="Karavis M."/>
            <person name="Krepps M."/>
            <person name="McGregor P.A."/>
            <person name="Hong C."/>
            <person name="Park K.H."/>
            <person name="Akmal A."/>
            <person name="Feldman A."/>
            <person name="Lin J.S."/>
            <person name="Chang W.E."/>
            <person name="Higgs B.W."/>
            <person name="Demirev P."/>
            <person name="Lindquist J."/>
            <person name="Liem A."/>
            <person name="Fochler E."/>
            <person name="Read T.D."/>
            <person name="Tapia R."/>
            <person name="Johnson S."/>
            <person name="Bishop-Lilly K.A."/>
            <person name="Detter C."/>
            <person name="Han C."/>
            <person name="Sozhamannan S."/>
            <person name="Rosenzweig C.N."/>
            <person name="Skowronski E.W."/>
        </authorList>
    </citation>
    <scope>NUCLEOTIDE SEQUENCE [LARGE SCALE GENOMIC DNA]</scope>
    <source>
        <strain evidence="2 3">MLST1</strain>
    </source>
</reference>
<proteinExistence type="predicted"/>
<dbReference type="InterPro" id="IPR013976">
    <property type="entry name" value="HDOD"/>
</dbReference>
<dbReference type="Gene3D" id="1.10.3210.10">
    <property type="entry name" value="Hypothetical protein af1432"/>
    <property type="match status" value="1"/>
</dbReference>
<dbReference type="SUPFAM" id="SSF109604">
    <property type="entry name" value="HD-domain/PDEase-like"/>
    <property type="match status" value="1"/>
</dbReference>
<dbReference type="RefSeq" id="WP_126804574.1">
    <property type="nucleotide sequence ID" value="NZ_PIPL01000004.1"/>
</dbReference>
<dbReference type="PANTHER" id="PTHR33525">
    <property type="match status" value="1"/>
</dbReference>
<evidence type="ECO:0000313" key="3">
    <source>
        <dbReference type="Proteomes" id="UP000288293"/>
    </source>
</evidence>
<name>A0A432W130_9GAMM</name>
<feature type="domain" description="HDOD" evidence="1">
    <location>
        <begin position="198"/>
        <end position="397"/>
    </location>
</feature>
<dbReference type="SUPFAM" id="SSF141868">
    <property type="entry name" value="EAL domain-like"/>
    <property type="match status" value="1"/>
</dbReference>
<gene>
    <name evidence="2" type="ORF">CWE09_13440</name>
</gene>
<sequence>MNILFASQPIYNRQLEIAGSELLYRHDDGLTAFDVGEDIATSEVLFNLCTGISEQFEQTDRPVYLNVTASFLHSGAFLPVKPDHVVVELTERIQPDNATIRAIENWHDQGFRFALDDFEFKPEWDPLLKLASIVKVDISKLSLAEAIQHKDKLASYDLTWLAERVENQNQLELYMEQDFDLFQGYFLARPTIISGQKITTSGLQLASLLQKIFAQEAHIEEVADAISNEPALSISLLKIANSPMYRTAKEVTSIKDVVIRLGLELVKKWVTLISSLQCNSPANVHIALTRAFTCAELAKKYTSRNVKPEQAFFAALLSASDILLNVDKKAFVSSVNVSTTIAKAALKYAGNTGMLVKAAHLTERSIHSGKHSKSLKNEWIQIYQEQSQQVQLIIANR</sequence>
<evidence type="ECO:0000259" key="1">
    <source>
        <dbReference type="PROSITE" id="PS51833"/>
    </source>
</evidence>
<keyword evidence="3" id="KW-1185">Reference proteome</keyword>
<dbReference type="PANTHER" id="PTHR33525:SF4">
    <property type="entry name" value="CYCLIC DI-GMP PHOSPHODIESTERASE CDGJ"/>
    <property type="match status" value="1"/>
</dbReference>
<dbReference type="OrthoDB" id="9804751at2"/>
<evidence type="ECO:0000313" key="2">
    <source>
        <dbReference type="EMBL" id="RUO22932.1"/>
    </source>
</evidence>
<dbReference type="InterPro" id="IPR014408">
    <property type="entry name" value="dGMP_Pdiesterase_EAL/HD-GYP"/>
</dbReference>
<dbReference type="EMBL" id="PIPL01000004">
    <property type="protein sequence ID" value="RUO22932.1"/>
    <property type="molecule type" value="Genomic_DNA"/>
</dbReference>
<organism evidence="2 3">
    <name type="scientific">Aliidiomarina minuta</name>
    <dbReference type="NCBI Taxonomy" id="880057"/>
    <lineage>
        <taxon>Bacteria</taxon>
        <taxon>Pseudomonadati</taxon>
        <taxon>Pseudomonadota</taxon>
        <taxon>Gammaproteobacteria</taxon>
        <taxon>Alteromonadales</taxon>
        <taxon>Idiomarinaceae</taxon>
        <taxon>Aliidiomarina</taxon>
    </lineage>
</organism>
<dbReference type="Proteomes" id="UP000288293">
    <property type="component" value="Unassembled WGS sequence"/>
</dbReference>